<comment type="catalytic activity">
    <reaction evidence="12">
        <text>K(+)(in) = K(+)(out)</text>
        <dbReference type="Rhea" id="RHEA:29463"/>
        <dbReference type="ChEBI" id="CHEBI:29103"/>
    </reaction>
</comment>
<keyword evidence="15" id="KW-1185">Reference proteome</keyword>
<keyword evidence="4" id="KW-0633">Potassium transport</keyword>
<evidence type="ECO:0000256" key="1">
    <source>
        <dbReference type="ARBA" id="ARBA00004141"/>
    </source>
</evidence>
<sequence length="211" mass="22685">MDYADQGFEKHRLAGLQDSVYSIALTLLVLELKLPGLPEHIGNAALWAALVELWPKVLTWLLSFWVLAMFWVSDVRAHRSLSTVDRVTLRLGLGRLALVSLPPFSTALMGEHGDLVTPSALYALHILGLALMPLLRLLLVERPGSAASSPRPDPISADSRLAVITTFACALVALGLAFMVPGYNMLALLPIALLPLTRRLIRSGPGPGAAA</sequence>
<evidence type="ECO:0000256" key="6">
    <source>
        <dbReference type="ARBA" id="ARBA00022826"/>
    </source>
</evidence>
<evidence type="ECO:0000256" key="12">
    <source>
        <dbReference type="ARBA" id="ARBA00034430"/>
    </source>
</evidence>
<evidence type="ECO:0000256" key="4">
    <source>
        <dbReference type="ARBA" id="ARBA00022538"/>
    </source>
</evidence>
<feature type="transmembrane region" description="Helical" evidence="13">
    <location>
        <begin position="120"/>
        <end position="140"/>
    </location>
</feature>
<keyword evidence="7" id="KW-0630">Potassium</keyword>
<dbReference type="AlphaFoldDB" id="A0A7W8HHR3"/>
<evidence type="ECO:0000256" key="8">
    <source>
        <dbReference type="ARBA" id="ARBA00022989"/>
    </source>
</evidence>
<protein>
    <submittedName>
        <fullName evidence="14">Putative membrane protein</fullName>
    </submittedName>
</protein>
<evidence type="ECO:0000256" key="5">
    <source>
        <dbReference type="ARBA" id="ARBA00022692"/>
    </source>
</evidence>
<keyword evidence="9" id="KW-0406">Ion transport</keyword>
<dbReference type="EMBL" id="JACHGB010000004">
    <property type="protein sequence ID" value="MBB5272269.1"/>
    <property type="molecule type" value="Genomic_DNA"/>
</dbReference>
<dbReference type="GO" id="GO:0015252">
    <property type="term" value="F:proton channel activity"/>
    <property type="evidence" value="ECO:0007669"/>
    <property type="project" value="InterPro"/>
</dbReference>
<comment type="similarity">
    <text evidence="2">Belongs to the TMEM175 family.</text>
</comment>
<dbReference type="Pfam" id="PF06736">
    <property type="entry name" value="TMEM175"/>
    <property type="match status" value="1"/>
</dbReference>
<evidence type="ECO:0000256" key="9">
    <source>
        <dbReference type="ARBA" id="ARBA00023065"/>
    </source>
</evidence>
<dbReference type="RefSeq" id="WP_183967511.1">
    <property type="nucleotide sequence ID" value="NZ_BAABEW010000002.1"/>
</dbReference>
<dbReference type="InterPro" id="IPR010617">
    <property type="entry name" value="TMEM175-like"/>
</dbReference>
<accession>A0A7W8HHR3</accession>
<gene>
    <name evidence="14" type="ORF">HNQ70_002283</name>
</gene>
<proteinExistence type="inferred from homology"/>
<evidence type="ECO:0000256" key="3">
    <source>
        <dbReference type="ARBA" id="ARBA00022448"/>
    </source>
</evidence>
<evidence type="ECO:0000256" key="7">
    <source>
        <dbReference type="ARBA" id="ARBA00022958"/>
    </source>
</evidence>
<evidence type="ECO:0000313" key="14">
    <source>
        <dbReference type="EMBL" id="MBB5272269.1"/>
    </source>
</evidence>
<keyword evidence="8 13" id="KW-1133">Transmembrane helix</keyword>
<dbReference type="GO" id="GO:0005267">
    <property type="term" value="F:potassium channel activity"/>
    <property type="evidence" value="ECO:0007669"/>
    <property type="project" value="UniProtKB-KW"/>
</dbReference>
<keyword evidence="3" id="KW-0813">Transport</keyword>
<evidence type="ECO:0000313" key="15">
    <source>
        <dbReference type="Proteomes" id="UP000532440"/>
    </source>
</evidence>
<feature type="transmembrane region" description="Helical" evidence="13">
    <location>
        <begin position="87"/>
        <end position="108"/>
    </location>
</feature>
<evidence type="ECO:0000256" key="10">
    <source>
        <dbReference type="ARBA" id="ARBA00023136"/>
    </source>
</evidence>
<evidence type="ECO:0000256" key="2">
    <source>
        <dbReference type="ARBA" id="ARBA00006920"/>
    </source>
</evidence>
<comment type="subcellular location">
    <subcellularLocation>
        <location evidence="1">Membrane</location>
        <topology evidence="1">Multi-pass membrane protein</topology>
    </subcellularLocation>
</comment>
<name>A0A7W8HHR3_9BURK</name>
<keyword evidence="5 13" id="KW-0812">Transmembrane</keyword>
<reference evidence="14 15" key="1">
    <citation type="submission" date="2020-08" db="EMBL/GenBank/DDBJ databases">
        <title>Genomic Encyclopedia of Type Strains, Phase IV (KMG-IV): sequencing the most valuable type-strain genomes for metagenomic binning, comparative biology and taxonomic classification.</title>
        <authorList>
            <person name="Goeker M."/>
        </authorList>
    </citation>
    <scope>NUCLEOTIDE SEQUENCE [LARGE SCALE GENOMIC DNA]</scope>
    <source>
        <strain evidence="14 15">DSM 29781</strain>
    </source>
</reference>
<comment type="caution">
    <text evidence="14">The sequence shown here is derived from an EMBL/GenBank/DDBJ whole genome shotgun (WGS) entry which is preliminary data.</text>
</comment>
<evidence type="ECO:0000256" key="13">
    <source>
        <dbReference type="SAM" id="Phobius"/>
    </source>
</evidence>
<keyword evidence="11" id="KW-0407">Ion channel</keyword>
<dbReference type="GO" id="GO:0016020">
    <property type="term" value="C:membrane"/>
    <property type="evidence" value="ECO:0007669"/>
    <property type="project" value="UniProtKB-SubCell"/>
</dbReference>
<feature type="transmembrane region" description="Helical" evidence="13">
    <location>
        <begin position="161"/>
        <end position="180"/>
    </location>
</feature>
<organism evidence="14 15">
    <name type="scientific">Quisquiliibacterium transsilvanicum</name>
    <dbReference type="NCBI Taxonomy" id="1549638"/>
    <lineage>
        <taxon>Bacteria</taxon>
        <taxon>Pseudomonadati</taxon>
        <taxon>Pseudomonadota</taxon>
        <taxon>Betaproteobacteria</taxon>
        <taxon>Burkholderiales</taxon>
        <taxon>Burkholderiaceae</taxon>
        <taxon>Quisquiliibacterium</taxon>
    </lineage>
</organism>
<dbReference type="Proteomes" id="UP000532440">
    <property type="component" value="Unassembled WGS sequence"/>
</dbReference>
<keyword evidence="6" id="KW-0631">Potassium channel</keyword>
<keyword evidence="10 13" id="KW-0472">Membrane</keyword>
<evidence type="ECO:0000256" key="11">
    <source>
        <dbReference type="ARBA" id="ARBA00023303"/>
    </source>
</evidence>